<dbReference type="Proteomes" id="UP000268014">
    <property type="component" value="Unassembled WGS sequence"/>
</dbReference>
<dbReference type="AlphaFoldDB" id="A0A0N4X1F0"/>
<keyword evidence="2" id="KW-1185">Reference proteome</keyword>
<reference evidence="3" key="1">
    <citation type="submission" date="2017-02" db="UniProtKB">
        <authorList>
            <consortium name="WormBaseParasite"/>
        </authorList>
    </citation>
    <scope>IDENTIFICATION</scope>
</reference>
<protein>
    <submittedName>
        <fullName evidence="3">DUF3444 domain-containing protein</fullName>
    </submittedName>
</protein>
<reference evidence="1 2" key="2">
    <citation type="submission" date="2018-11" db="EMBL/GenBank/DDBJ databases">
        <authorList>
            <consortium name="Pathogen Informatics"/>
        </authorList>
    </citation>
    <scope>NUCLEOTIDE SEQUENCE [LARGE SCALE GENOMIC DNA]</scope>
    <source>
        <strain evidence="1 2">MHpl1</strain>
    </source>
</reference>
<organism evidence="3">
    <name type="scientific">Haemonchus placei</name>
    <name type="common">Barber's pole worm</name>
    <dbReference type="NCBI Taxonomy" id="6290"/>
    <lineage>
        <taxon>Eukaryota</taxon>
        <taxon>Metazoa</taxon>
        <taxon>Ecdysozoa</taxon>
        <taxon>Nematoda</taxon>
        <taxon>Chromadorea</taxon>
        <taxon>Rhabditida</taxon>
        <taxon>Rhabditina</taxon>
        <taxon>Rhabditomorpha</taxon>
        <taxon>Strongyloidea</taxon>
        <taxon>Trichostrongylidae</taxon>
        <taxon>Haemonchus</taxon>
    </lineage>
</organism>
<accession>A0A0N4X1F0</accession>
<gene>
    <name evidence="1" type="ORF">HPLM_LOCUS18134</name>
</gene>
<proteinExistence type="predicted"/>
<evidence type="ECO:0000313" key="3">
    <source>
        <dbReference type="WBParaSite" id="HPLM_0001814201-mRNA-1"/>
    </source>
</evidence>
<evidence type="ECO:0000313" key="1">
    <source>
        <dbReference type="EMBL" id="VDO69177.1"/>
    </source>
</evidence>
<dbReference type="STRING" id="6290.A0A0N4X1F0"/>
<dbReference type="EMBL" id="UZAF01020358">
    <property type="protein sequence ID" value="VDO69177.1"/>
    <property type="molecule type" value="Genomic_DNA"/>
</dbReference>
<sequence length="285" mass="32667">MWAYYEGPRVCCCWSFAKEHLVYLFLGHLQPQICKQTFESFMLDVIERRPSVSGSSRPISSTKPTRIHSRSTLTEILDDVVLATVVAPTFHPSLYLYRESRVRELAIRLPRNCRGPKPSVVGEEYWSSVGYNGALRDGRTTNDFLTLPQSGDGDIRSGWVAYWITKTKYGDGQHYEVFGHAFMRSDGRICALFAGRNRDMVEICGGFRVLSRNKNNPNEEMPFEWIQAGYAHPREALGFHHHRIAKYEWTPEDVSGLHPSNLSDDRVDRSGYSCYELLLHDHSTI</sequence>
<evidence type="ECO:0000313" key="2">
    <source>
        <dbReference type="Proteomes" id="UP000268014"/>
    </source>
</evidence>
<dbReference type="OrthoDB" id="5859672at2759"/>
<name>A0A0N4X1F0_HAEPC</name>
<dbReference type="WBParaSite" id="HPLM_0001814201-mRNA-1">
    <property type="protein sequence ID" value="HPLM_0001814201-mRNA-1"/>
    <property type="gene ID" value="HPLM_0001814201"/>
</dbReference>